<feature type="domain" description="Creatinase N-terminal" evidence="3">
    <location>
        <begin position="105"/>
        <end position="237"/>
    </location>
</feature>
<dbReference type="Proteomes" id="UP001501231">
    <property type="component" value="Unassembled WGS sequence"/>
</dbReference>
<dbReference type="Gene3D" id="3.40.350.10">
    <property type="entry name" value="Creatinase/prolidase N-terminal domain"/>
    <property type="match status" value="1"/>
</dbReference>
<dbReference type="InterPro" id="IPR000994">
    <property type="entry name" value="Pept_M24"/>
</dbReference>
<gene>
    <name evidence="4" type="ORF">GCM10010191_85040</name>
</gene>
<evidence type="ECO:0000259" key="3">
    <source>
        <dbReference type="Pfam" id="PF01321"/>
    </source>
</evidence>
<dbReference type="InterPro" id="IPR050659">
    <property type="entry name" value="Peptidase_M24B"/>
</dbReference>
<dbReference type="InterPro" id="IPR000587">
    <property type="entry name" value="Creatinase_N"/>
</dbReference>
<dbReference type="SUPFAM" id="SSF53092">
    <property type="entry name" value="Creatinase/prolidase N-terminal domain"/>
    <property type="match status" value="1"/>
</dbReference>
<proteinExistence type="predicted"/>
<protein>
    <submittedName>
        <fullName evidence="4">Xaa-Pro peptidase family protein</fullName>
    </submittedName>
</protein>
<organism evidence="4 5">
    <name type="scientific">Actinomadura vinacea</name>
    <dbReference type="NCBI Taxonomy" id="115336"/>
    <lineage>
        <taxon>Bacteria</taxon>
        <taxon>Bacillati</taxon>
        <taxon>Actinomycetota</taxon>
        <taxon>Actinomycetes</taxon>
        <taxon>Streptosporangiales</taxon>
        <taxon>Thermomonosporaceae</taxon>
        <taxon>Actinomadura</taxon>
    </lineage>
</organism>
<feature type="region of interest" description="Disordered" evidence="1">
    <location>
        <begin position="1"/>
        <end position="30"/>
    </location>
</feature>
<dbReference type="Pfam" id="PF00557">
    <property type="entry name" value="Peptidase_M24"/>
    <property type="match status" value="1"/>
</dbReference>
<sequence>MSTRPRTAFTGVPSGAVTDSGTPKKARKYNDGVSSSISPLMAPIVARPAADRRYAAARPVVLRSWTGKEDRADTGGEGAAEPAQPGTAAIHMGTEVPTELYPAERLTRVREAAGRAGLDALLLTPGPDLRYVTGYDALQLERLTCLVVPAAGEPFLVVPRLELPAARESRAGALGVELVPWDETDDPYALVAARLPRQAGKVAVADRMWAVMALRFRAALPGAEQVAAGGVLRELRIRKSPAEVAALREAGAAIDRVHRRVPGFLKPGRTEREVGRDIADAIIAEGHASVDFVIVGSGPNGANPHAEPSDRVIGAGEPVVVDIGGTMPSGYCSDSTRNYCVGAPPADYAAYHAVLREAQEASCQAVRPGATPEAVDAAGRDIIAAAGLGEHFFHRTGHGIGLETHEDPYIVAGNTEPLEPGMAFSIEPGIYPGAHGARIEDIVVCTRDGFERMNHTPRETVIVD</sequence>
<dbReference type="PANTHER" id="PTHR46112">
    <property type="entry name" value="AMINOPEPTIDASE"/>
    <property type="match status" value="1"/>
</dbReference>
<accession>A0ABP5XEH6</accession>
<dbReference type="PANTHER" id="PTHR46112:SF3">
    <property type="entry name" value="AMINOPEPTIDASE YPDF"/>
    <property type="match status" value="1"/>
</dbReference>
<evidence type="ECO:0000313" key="5">
    <source>
        <dbReference type="Proteomes" id="UP001501231"/>
    </source>
</evidence>
<feature type="domain" description="Peptidase M24" evidence="2">
    <location>
        <begin position="246"/>
        <end position="446"/>
    </location>
</feature>
<dbReference type="InterPro" id="IPR029149">
    <property type="entry name" value="Creatin/AminoP/Spt16_N"/>
</dbReference>
<dbReference type="Pfam" id="PF01321">
    <property type="entry name" value="Creatinase_N"/>
    <property type="match status" value="1"/>
</dbReference>
<name>A0ABP5XEH6_9ACTN</name>
<feature type="region of interest" description="Disordered" evidence="1">
    <location>
        <begin position="66"/>
        <end position="85"/>
    </location>
</feature>
<dbReference type="EMBL" id="BAAARW010000039">
    <property type="protein sequence ID" value="GAA2453399.1"/>
    <property type="molecule type" value="Genomic_DNA"/>
</dbReference>
<keyword evidence="5" id="KW-1185">Reference proteome</keyword>
<evidence type="ECO:0000313" key="4">
    <source>
        <dbReference type="EMBL" id="GAA2453399.1"/>
    </source>
</evidence>
<dbReference type="Gene3D" id="3.90.230.10">
    <property type="entry name" value="Creatinase/methionine aminopeptidase superfamily"/>
    <property type="match status" value="1"/>
</dbReference>
<evidence type="ECO:0000259" key="2">
    <source>
        <dbReference type="Pfam" id="PF00557"/>
    </source>
</evidence>
<evidence type="ECO:0000256" key="1">
    <source>
        <dbReference type="SAM" id="MobiDB-lite"/>
    </source>
</evidence>
<dbReference type="InterPro" id="IPR036005">
    <property type="entry name" value="Creatinase/aminopeptidase-like"/>
</dbReference>
<comment type="caution">
    <text evidence="4">The sequence shown here is derived from an EMBL/GenBank/DDBJ whole genome shotgun (WGS) entry which is preliminary data.</text>
</comment>
<dbReference type="SUPFAM" id="SSF55920">
    <property type="entry name" value="Creatinase/aminopeptidase"/>
    <property type="match status" value="1"/>
</dbReference>
<reference evidence="5" key="1">
    <citation type="journal article" date="2019" name="Int. J. Syst. Evol. Microbiol.">
        <title>The Global Catalogue of Microorganisms (GCM) 10K type strain sequencing project: providing services to taxonomists for standard genome sequencing and annotation.</title>
        <authorList>
            <consortium name="The Broad Institute Genomics Platform"/>
            <consortium name="The Broad Institute Genome Sequencing Center for Infectious Disease"/>
            <person name="Wu L."/>
            <person name="Ma J."/>
        </authorList>
    </citation>
    <scope>NUCLEOTIDE SEQUENCE [LARGE SCALE GENOMIC DNA]</scope>
    <source>
        <strain evidence="5">JCM 3325</strain>
    </source>
</reference>